<dbReference type="RefSeq" id="WP_187784010.1">
    <property type="nucleotide sequence ID" value="NZ_JACTVA010000010.1"/>
</dbReference>
<protein>
    <submittedName>
        <fullName evidence="2">Uncharacterized protein</fullName>
    </submittedName>
</protein>
<proteinExistence type="predicted"/>
<sequence length="111" mass="12269">MRRNLLAAALLAAFGLFDAASSGAMAQDRRVEVVNSSGRTLREFYASNINRSSWEEDILGRNVLPSGRSIVINIDDGSGACRFDFLAVLEGGRRVEQRDFNVCRGSRFVVR</sequence>
<keyword evidence="3" id="KW-1185">Reference proteome</keyword>
<keyword evidence="1" id="KW-0732">Signal</keyword>
<organism evidence="2 3">
    <name type="scientific">Teichococcus aerophilus</name>
    <dbReference type="NCBI Taxonomy" id="1224513"/>
    <lineage>
        <taxon>Bacteria</taxon>
        <taxon>Pseudomonadati</taxon>
        <taxon>Pseudomonadota</taxon>
        <taxon>Alphaproteobacteria</taxon>
        <taxon>Acetobacterales</taxon>
        <taxon>Roseomonadaceae</taxon>
        <taxon>Roseomonas</taxon>
    </lineage>
</organism>
<evidence type="ECO:0000313" key="2">
    <source>
        <dbReference type="EMBL" id="MBC9206844.1"/>
    </source>
</evidence>
<accession>A0ABR7RKK7</accession>
<gene>
    <name evidence="2" type="ORF">IBL26_08350</name>
</gene>
<dbReference type="EMBL" id="JACTVA010000010">
    <property type="protein sequence ID" value="MBC9206844.1"/>
    <property type="molecule type" value="Genomic_DNA"/>
</dbReference>
<feature type="signal peptide" evidence="1">
    <location>
        <begin position="1"/>
        <end position="26"/>
    </location>
</feature>
<evidence type="ECO:0000313" key="3">
    <source>
        <dbReference type="Proteomes" id="UP000626026"/>
    </source>
</evidence>
<comment type="caution">
    <text evidence="2">The sequence shown here is derived from an EMBL/GenBank/DDBJ whole genome shotgun (WGS) entry which is preliminary data.</text>
</comment>
<name>A0ABR7RKK7_9PROT</name>
<dbReference type="Proteomes" id="UP000626026">
    <property type="component" value="Unassembled WGS sequence"/>
</dbReference>
<evidence type="ECO:0000256" key="1">
    <source>
        <dbReference type="SAM" id="SignalP"/>
    </source>
</evidence>
<reference evidence="2 3" key="1">
    <citation type="journal article" date="2013" name="Int. J. Syst. Evol. Microbiol.">
        <title>Roseomonas aerophila sp. nov., isolated from air.</title>
        <authorList>
            <person name="Kim S.J."/>
            <person name="Weon H.Y."/>
            <person name="Ahn J.H."/>
            <person name="Hong S.B."/>
            <person name="Seok S.J."/>
            <person name="Whang K.S."/>
            <person name="Kwon S.W."/>
        </authorList>
    </citation>
    <scope>NUCLEOTIDE SEQUENCE [LARGE SCALE GENOMIC DNA]</scope>
    <source>
        <strain evidence="2 3">NBRC 108923</strain>
    </source>
</reference>
<feature type="chain" id="PRO_5045165202" evidence="1">
    <location>
        <begin position="27"/>
        <end position="111"/>
    </location>
</feature>